<gene>
    <name evidence="1" type="ORF">K505DRAFT_77275</name>
</gene>
<accession>A0A6A6X2Q8</accession>
<dbReference type="AlphaFoldDB" id="A0A6A6X2Q8"/>
<protein>
    <submittedName>
        <fullName evidence="1">Uncharacterized protein</fullName>
    </submittedName>
</protein>
<evidence type="ECO:0000313" key="2">
    <source>
        <dbReference type="Proteomes" id="UP000799757"/>
    </source>
</evidence>
<sequence length="226" mass="25793">MQIRYSNVPPNWSSHHIYYLHIHCPRAWAAALLPTTFQPITPCHAPYIHESKDLSRRVDVSMMRALYRSAYLRCNICIYMIQQRGSTCDTSPLLSSLSLNLGIAFSSLCMRCTQSSLHVPCIHKAACGACATVAACLGRSICEEGWTPGSGLHKQSQSLVLVLRTDCCWIEAYMLGKRQDWRCWPSTLEDSPVSPLAFLNLYARHFLPNYFQFYVSRPYCIYLFPR</sequence>
<reference evidence="1" key="1">
    <citation type="journal article" date="2020" name="Stud. Mycol.">
        <title>101 Dothideomycetes genomes: a test case for predicting lifestyles and emergence of pathogens.</title>
        <authorList>
            <person name="Haridas S."/>
            <person name="Albert R."/>
            <person name="Binder M."/>
            <person name="Bloem J."/>
            <person name="Labutti K."/>
            <person name="Salamov A."/>
            <person name="Andreopoulos B."/>
            <person name="Baker S."/>
            <person name="Barry K."/>
            <person name="Bills G."/>
            <person name="Bluhm B."/>
            <person name="Cannon C."/>
            <person name="Castanera R."/>
            <person name="Culley D."/>
            <person name="Daum C."/>
            <person name="Ezra D."/>
            <person name="Gonzalez J."/>
            <person name="Henrissat B."/>
            <person name="Kuo A."/>
            <person name="Liang C."/>
            <person name="Lipzen A."/>
            <person name="Lutzoni F."/>
            <person name="Magnuson J."/>
            <person name="Mondo S."/>
            <person name="Nolan M."/>
            <person name="Ohm R."/>
            <person name="Pangilinan J."/>
            <person name="Park H.-J."/>
            <person name="Ramirez L."/>
            <person name="Alfaro M."/>
            <person name="Sun H."/>
            <person name="Tritt A."/>
            <person name="Yoshinaga Y."/>
            <person name="Zwiers L.-H."/>
            <person name="Turgeon B."/>
            <person name="Goodwin S."/>
            <person name="Spatafora J."/>
            <person name="Crous P."/>
            <person name="Grigoriev I."/>
        </authorList>
    </citation>
    <scope>NUCLEOTIDE SEQUENCE</scope>
    <source>
        <strain evidence="1">CBS 109.77</strain>
    </source>
</reference>
<dbReference type="EMBL" id="MU002062">
    <property type="protein sequence ID" value="KAF2790646.1"/>
    <property type="molecule type" value="Genomic_DNA"/>
</dbReference>
<name>A0A6A6X2Q8_9PLEO</name>
<proteinExistence type="predicted"/>
<evidence type="ECO:0000313" key="1">
    <source>
        <dbReference type="EMBL" id="KAF2790646.1"/>
    </source>
</evidence>
<organism evidence="1 2">
    <name type="scientific">Melanomma pulvis-pyrius CBS 109.77</name>
    <dbReference type="NCBI Taxonomy" id="1314802"/>
    <lineage>
        <taxon>Eukaryota</taxon>
        <taxon>Fungi</taxon>
        <taxon>Dikarya</taxon>
        <taxon>Ascomycota</taxon>
        <taxon>Pezizomycotina</taxon>
        <taxon>Dothideomycetes</taxon>
        <taxon>Pleosporomycetidae</taxon>
        <taxon>Pleosporales</taxon>
        <taxon>Melanommataceae</taxon>
        <taxon>Melanomma</taxon>
    </lineage>
</organism>
<keyword evidence="2" id="KW-1185">Reference proteome</keyword>
<dbReference type="Proteomes" id="UP000799757">
    <property type="component" value="Unassembled WGS sequence"/>
</dbReference>